<dbReference type="PANTHER" id="PTHR48007">
    <property type="entry name" value="LEUCINE-RICH REPEAT RECEPTOR-LIKE PROTEIN KINASE PXC1"/>
    <property type="match status" value="1"/>
</dbReference>
<keyword evidence="6 9" id="KW-1133">Transmembrane helix</keyword>
<dbReference type="Gene3D" id="1.10.510.10">
    <property type="entry name" value="Transferase(Phosphotransferase) domain 1"/>
    <property type="match status" value="1"/>
</dbReference>
<dbReference type="FunFam" id="3.30.200.20:FF:000371">
    <property type="entry name" value="Protein NSP-INTERACTING KINASE 2"/>
    <property type="match status" value="1"/>
</dbReference>
<dbReference type="OMA" id="NGFHYAN"/>
<dbReference type="FunFam" id="3.80.10.10:FF:000129">
    <property type="entry name" value="Leucine-rich repeat receptor-like kinase"/>
    <property type="match status" value="1"/>
</dbReference>
<dbReference type="GO" id="GO:0005524">
    <property type="term" value="F:ATP binding"/>
    <property type="evidence" value="ECO:0007669"/>
    <property type="project" value="InterPro"/>
</dbReference>
<dbReference type="SUPFAM" id="SSF56112">
    <property type="entry name" value="Protein kinase-like (PK-like)"/>
    <property type="match status" value="1"/>
</dbReference>
<evidence type="ECO:0000313" key="13">
    <source>
        <dbReference type="Proteomes" id="UP000596660"/>
    </source>
</evidence>
<keyword evidence="5" id="KW-0677">Repeat</keyword>
<accession>A0A803LI45</accession>
<dbReference type="GO" id="GO:0004674">
    <property type="term" value="F:protein serine/threonine kinase activity"/>
    <property type="evidence" value="ECO:0007669"/>
    <property type="project" value="UniProtKB-EC"/>
</dbReference>
<dbReference type="InterPro" id="IPR011009">
    <property type="entry name" value="Kinase-like_dom_sf"/>
</dbReference>
<evidence type="ECO:0000256" key="8">
    <source>
        <dbReference type="SAM" id="MobiDB-lite"/>
    </source>
</evidence>
<dbReference type="EnsemblPlants" id="AUR62013642-RA">
    <property type="protein sequence ID" value="AUR62013642-RA:cds"/>
    <property type="gene ID" value="AUR62013642"/>
</dbReference>
<evidence type="ECO:0000313" key="12">
    <source>
        <dbReference type="EnsemblPlants" id="AUR62013642-RA:cds"/>
    </source>
</evidence>
<dbReference type="PROSITE" id="PS50011">
    <property type="entry name" value="PROTEIN_KINASE_DOM"/>
    <property type="match status" value="1"/>
</dbReference>
<keyword evidence="13" id="KW-1185">Reference proteome</keyword>
<evidence type="ECO:0000256" key="6">
    <source>
        <dbReference type="ARBA" id="ARBA00022989"/>
    </source>
</evidence>
<keyword evidence="3 9" id="KW-0812">Transmembrane</keyword>
<dbReference type="FunFam" id="3.80.10.10:FF:000562">
    <property type="entry name" value="Protein NSP-INTERACTING KINASE 2"/>
    <property type="match status" value="1"/>
</dbReference>
<evidence type="ECO:0000256" key="10">
    <source>
        <dbReference type="SAM" id="SignalP"/>
    </source>
</evidence>
<comment type="subcellular location">
    <subcellularLocation>
        <location evidence="1">Membrane</location>
        <topology evidence="1">Single-pass membrane protein</topology>
    </subcellularLocation>
</comment>
<dbReference type="Pfam" id="PF07714">
    <property type="entry name" value="PK_Tyr_Ser-Thr"/>
    <property type="match status" value="1"/>
</dbReference>
<dbReference type="InterPro" id="IPR000719">
    <property type="entry name" value="Prot_kinase_dom"/>
</dbReference>
<organism evidence="12 13">
    <name type="scientific">Chenopodium quinoa</name>
    <name type="common">Quinoa</name>
    <dbReference type="NCBI Taxonomy" id="63459"/>
    <lineage>
        <taxon>Eukaryota</taxon>
        <taxon>Viridiplantae</taxon>
        <taxon>Streptophyta</taxon>
        <taxon>Embryophyta</taxon>
        <taxon>Tracheophyta</taxon>
        <taxon>Spermatophyta</taxon>
        <taxon>Magnoliopsida</taxon>
        <taxon>eudicotyledons</taxon>
        <taxon>Gunneridae</taxon>
        <taxon>Pentapetalae</taxon>
        <taxon>Caryophyllales</taxon>
        <taxon>Chenopodiaceae</taxon>
        <taxon>Chenopodioideae</taxon>
        <taxon>Atripliceae</taxon>
        <taxon>Chenopodium</taxon>
    </lineage>
</organism>
<evidence type="ECO:0000256" key="1">
    <source>
        <dbReference type="ARBA" id="ARBA00004167"/>
    </source>
</evidence>
<feature type="domain" description="Protein kinase" evidence="11">
    <location>
        <begin position="402"/>
        <end position="670"/>
    </location>
</feature>
<sequence length="674" mass="73669">MKLTHYSFLLFLPLFLICPPTVCENAELKTLIDIKTSVDPHHTFLSSWTVNGDPCSGTFEGVACNEFGKVANISLQGKGLDGVLPAAIGELKSLSGLYLHFNRLSGEIPKEIAGLTQLTDLYLDVNYFSGNIPEQIGNMSNLQVLQLCYNKLSGNVPTQIGSLKKLNVLALQYNQLTGAIPASLGGLDMLTRLDLSFNRLFGSIPVKLAEAPLLRILDVRNNTLSGNVPAALHRLSDEFQYENNPGLCGVGFASLRVCSDSDNQSKSKPEAFTPSSSGYARKDLPESANLPSNCSGAQCSKSSKSSHAGIICGVVAIALITVIGLSMFSMYRRRKQKIGTNLDTTDGRLSTDQVKDVHRRSAAPLISLEYSNGWDPLGKGSQELFENYMFNLEDVESATQHFSEVNFLGRSNYSAVYKGVLRDGSIVAIKRIAKTGCKTDEAEFLKGLKILTSLQHGNLVKLRGFCCSKGRGECFLIYDFVPNGNLLQYLNLKDGTDKVLNWSTRVSIIKGIAKGVDYIHTPQGSKPALVHQNISAEKVLIDWRLTPLLVGSCLYKLLADDIVFSMLKASAAMGYLAPEYTTTGKFTDKSDVYAFGIVLFQILSGKTRIDQSIRQGAESGRFEEFIDANLHGKYSESEATELGKIALLCTHELPHQRPSINTVRQELSLLDDSS</sequence>
<dbReference type="InterPro" id="IPR013210">
    <property type="entry name" value="LRR_N_plant-typ"/>
</dbReference>
<feature type="region of interest" description="Disordered" evidence="8">
    <location>
        <begin position="260"/>
        <end position="284"/>
    </location>
</feature>
<evidence type="ECO:0000259" key="11">
    <source>
        <dbReference type="PROSITE" id="PS50011"/>
    </source>
</evidence>
<dbReference type="Proteomes" id="UP000596660">
    <property type="component" value="Unplaced"/>
</dbReference>
<proteinExistence type="predicted"/>
<dbReference type="InterPro" id="IPR046959">
    <property type="entry name" value="PRK1-6/SRF4-like"/>
</dbReference>
<keyword evidence="4 10" id="KW-0732">Signal</keyword>
<dbReference type="Gene3D" id="3.80.10.10">
    <property type="entry name" value="Ribonuclease Inhibitor"/>
    <property type="match status" value="2"/>
</dbReference>
<name>A0A803LI45_CHEQI</name>
<dbReference type="InterPro" id="IPR055414">
    <property type="entry name" value="LRR_R13L4/SHOC2-like"/>
</dbReference>
<evidence type="ECO:0000256" key="2">
    <source>
        <dbReference type="ARBA" id="ARBA00022614"/>
    </source>
</evidence>
<evidence type="ECO:0000256" key="9">
    <source>
        <dbReference type="SAM" id="Phobius"/>
    </source>
</evidence>
<dbReference type="Pfam" id="PF23598">
    <property type="entry name" value="LRR_14"/>
    <property type="match status" value="1"/>
</dbReference>
<dbReference type="AlphaFoldDB" id="A0A803LI45"/>
<dbReference type="Gene3D" id="3.30.200.20">
    <property type="entry name" value="Phosphorylase Kinase, domain 1"/>
    <property type="match status" value="1"/>
</dbReference>
<feature type="transmembrane region" description="Helical" evidence="9">
    <location>
        <begin position="308"/>
        <end position="328"/>
    </location>
</feature>
<evidence type="ECO:0000256" key="5">
    <source>
        <dbReference type="ARBA" id="ARBA00022737"/>
    </source>
</evidence>
<dbReference type="InterPro" id="IPR001245">
    <property type="entry name" value="Ser-Thr/Tyr_kinase_cat_dom"/>
</dbReference>
<dbReference type="Pfam" id="PF08263">
    <property type="entry name" value="LRRNT_2"/>
    <property type="match status" value="1"/>
</dbReference>
<dbReference type="SUPFAM" id="SSF52058">
    <property type="entry name" value="L domain-like"/>
    <property type="match status" value="1"/>
</dbReference>
<protein>
    <recommendedName>
        <fullName evidence="11">Protein kinase domain-containing protein</fullName>
    </recommendedName>
</protein>
<reference evidence="12" key="2">
    <citation type="submission" date="2021-03" db="UniProtKB">
        <authorList>
            <consortium name="EnsemblPlants"/>
        </authorList>
    </citation>
    <scope>IDENTIFICATION</scope>
</reference>
<dbReference type="GeneID" id="110721435"/>
<dbReference type="PANTHER" id="PTHR48007:SF65">
    <property type="entry name" value="OS01G0577600 PROTEIN"/>
    <property type="match status" value="1"/>
</dbReference>
<dbReference type="OrthoDB" id="676979at2759"/>
<evidence type="ECO:0000256" key="3">
    <source>
        <dbReference type="ARBA" id="ARBA00022692"/>
    </source>
</evidence>
<feature type="chain" id="PRO_5030884444" description="Protein kinase domain-containing protein" evidence="10">
    <location>
        <begin position="24"/>
        <end position="674"/>
    </location>
</feature>
<gene>
    <name evidence="12" type="primary">LOC110721435</name>
</gene>
<dbReference type="InterPro" id="IPR032675">
    <property type="entry name" value="LRR_dom_sf"/>
</dbReference>
<evidence type="ECO:0000256" key="7">
    <source>
        <dbReference type="ARBA" id="ARBA00023136"/>
    </source>
</evidence>
<reference evidence="12" key="1">
    <citation type="journal article" date="2017" name="Nature">
        <title>The genome of Chenopodium quinoa.</title>
        <authorList>
            <person name="Jarvis D.E."/>
            <person name="Ho Y.S."/>
            <person name="Lightfoot D.J."/>
            <person name="Schmoeckel S.M."/>
            <person name="Li B."/>
            <person name="Borm T.J.A."/>
            <person name="Ohyanagi H."/>
            <person name="Mineta K."/>
            <person name="Michell C.T."/>
            <person name="Saber N."/>
            <person name="Kharbatia N.M."/>
            <person name="Rupper R.R."/>
            <person name="Sharp A.R."/>
            <person name="Dally N."/>
            <person name="Boughton B.A."/>
            <person name="Woo Y.H."/>
            <person name="Gao G."/>
            <person name="Schijlen E.G.W.M."/>
            <person name="Guo X."/>
            <person name="Momin A.A."/>
            <person name="Negrao S."/>
            <person name="Al-Babili S."/>
            <person name="Gehring C."/>
            <person name="Roessner U."/>
            <person name="Jung C."/>
            <person name="Murphy K."/>
            <person name="Arold S.T."/>
            <person name="Gojobori T."/>
            <person name="van der Linden C.G."/>
            <person name="van Loo E.N."/>
            <person name="Jellen E.N."/>
            <person name="Maughan P.J."/>
            <person name="Tester M."/>
        </authorList>
    </citation>
    <scope>NUCLEOTIDE SEQUENCE [LARGE SCALE GENOMIC DNA]</scope>
    <source>
        <strain evidence="12">cv. PI 614886</strain>
    </source>
</reference>
<dbReference type="RefSeq" id="XP_021756271.1">
    <property type="nucleotide sequence ID" value="XM_021900579.1"/>
</dbReference>
<feature type="signal peptide" evidence="10">
    <location>
        <begin position="1"/>
        <end position="23"/>
    </location>
</feature>
<keyword evidence="7 9" id="KW-0472">Membrane</keyword>
<evidence type="ECO:0000256" key="4">
    <source>
        <dbReference type="ARBA" id="ARBA00022729"/>
    </source>
</evidence>
<dbReference type="GO" id="GO:0016020">
    <property type="term" value="C:membrane"/>
    <property type="evidence" value="ECO:0007669"/>
    <property type="project" value="UniProtKB-SubCell"/>
</dbReference>
<dbReference type="KEGG" id="cqi:110721435"/>
<keyword evidence="2" id="KW-0433">Leucine-rich repeat</keyword>
<dbReference type="Gramene" id="AUR62013642-RA">
    <property type="protein sequence ID" value="AUR62013642-RA:cds"/>
    <property type="gene ID" value="AUR62013642"/>
</dbReference>